<evidence type="ECO:0000313" key="1">
    <source>
        <dbReference type="EMBL" id="EET01887.1"/>
    </source>
</evidence>
<dbReference type="OMA" id="WINTATI"/>
<protein>
    <recommendedName>
        <fullName evidence="3">ER membrane protein complex subunit 1</fullName>
    </recommendedName>
</protein>
<dbReference type="SUPFAM" id="SSF50998">
    <property type="entry name" value="Quinoprotein alcohol dehydrogenase-like"/>
    <property type="match status" value="1"/>
</dbReference>
<comment type="caution">
    <text evidence="1">The sequence shown here is derived from an EMBL/GenBank/DDBJ whole genome shotgun (WGS) entry which is preliminary data.</text>
</comment>
<dbReference type="OrthoDB" id="10250744at2759"/>
<sequence>MRLRVTDYLAILATILVVPFCFLREQSIALEPVTSALRVYGTEYYDAHVKAGLVTGLVESVQEGKVAETPHLLLPLYDPYTSESLVDAVMLVGLQRAMSSDRCYTTSRYTSPYQHKASVLTVNRMKPAVCKTADIHGAEDSNHPWQYEAYSTVVRTGALGHVRYLIQENPPTMNEERILKSRVRRVDQKTSERLMADFAAYKTRRHIAGVTDMLEVFLLSRDMKTLWVNKELRDLFQMELDAFSAFQIVSHKVEISENAVIVSAVARSSIGDGLVLLAALSLMNGVTQWINTATIPSRAWSTRMLKDFEPEWLISEVDAVCEVYNISEILSAKSTKKLPKKGCSIDEKRARKLGLSVKDHSWEILRRYLRQRDVFDTQQNTHRLSHGVSNYIIAYDDDYISGISGLKIVAFHSPTFVALLDEATGEEVAAYAVMPGVLLEPGSEYGEIFISYLSDHSLKRAKNYDTKYYDYVRIRSVNGTLTEDIQHLPLSERSTLLASGPTFDEPPDPIKSLIDPLLHLDERLNSHLAFFLTPGGILYAVSTSTNTIVWRTAITDFIPTSLNAHMSIQSVSGTHSVLVFTMSTQVHIFDLYNGKEMAIFKLSEGGTQSGNTTDIFYDDEGARVGGAILFARLHPSEHKNAILLTSGPYLDVVEISLPNEALISYWERACMLILVTVIFVSALRIMPSITAKTE</sequence>
<dbReference type="VEuPathDB" id="GiardiaDB:GL50581_784"/>
<evidence type="ECO:0008006" key="3">
    <source>
        <dbReference type="Google" id="ProtNLM"/>
    </source>
</evidence>
<name>C6LPW4_GIAIB</name>
<dbReference type="AlphaFoldDB" id="C6LPW4"/>
<organism evidence="1 2">
    <name type="scientific">Giardia intestinalis (strain ATCC 50581 / GS clone H7)</name>
    <name type="common">Giardia lamblia</name>
    <dbReference type="NCBI Taxonomy" id="598745"/>
    <lineage>
        <taxon>Eukaryota</taxon>
        <taxon>Metamonada</taxon>
        <taxon>Diplomonadida</taxon>
        <taxon>Hexamitidae</taxon>
        <taxon>Giardiinae</taxon>
        <taxon>Giardia</taxon>
    </lineage>
</organism>
<reference evidence="1 2" key="1">
    <citation type="journal article" date="2009" name="PLoS Pathog.">
        <title>Draft genome sequencing of giardia intestinalis assemblage B isolate GS: is human giardiasis caused by two different species?</title>
        <authorList>
            <person name="Franzen O."/>
            <person name="Jerlstrom-Hultqvist J."/>
            <person name="Castro E."/>
            <person name="Sherwood E."/>
            <person name="Ankarklev J."/>
            <person name="Reiner D.S."/>
            <person name="Palm D."/>
            <person name="Andersson J.O."/>
            <person name="Andersson B."/>
            <person name="Svard S.G."/>
        </authorList>
    </citation>
    <scope>NUCLEOTIDE SEQUENCE [LARGE SCALE GENOMIC DNA]</scope>
    <source>
        <strain evidence="2">ATCC 50581 / GS clone H7</strain>
    </source>
</reference>
<evidence type="ECO:0000313" key="2">
    <source>
        <dbReference type="Proteomes" id="UP000002488"/>
    </source>
</evidence>
<dbReference type="Proteomes" id="UP000002488">
    <property type="component" value="Unassembled WGS sequence"/>
</dbReference>
<dbReference type="EMBL" id="ACGJ01001022">
    <property type="protein sequence ID" value="EET01887.1"/>
    <property type="molecule type" value="Genomic_DNA"/>
</dbReference>
<dbReference type="InterPro" id="IPR011047">
    <property type="entry name" value="Quinoprotein_ADH-like_sf"/>
</dbReference>
<gene>
    <name evidence="1" type="ORF">GL50581_784</name>
</gene>
<accession>C6LPW4</accession>
<proteinExistence type="predicted"/>